<dbReference type="InParanoid" id="A0A3P7FTC5"/>
<dbReference type="Proteomes" id="UP000270924">
    <property type="component" value="Unassembled WGS sequence"/>
</dbReference>
<protein>
    <submittedName>
        <fullName evidence="1">Uncharacterized protein</fullName>
    </submittedName>
</protein>
<dbReference type="EMBL" id="UYWW01004687">
    <property type="protein sequence ID" value="VDM13672.1"/>
    <property type="molecule type" value="Genomic_DNA"/>
</dbReference>
<name>A0A3P7FTC5_WUCBA</name>
<proteinExistence type="predicted"/>
<organism evidence="1 2">
    <name type="scientific">Wuchereria bancrofti</name>
    <dbReference type="NCBI Taxonomy" id="6293"/>
    <lineage>
        <taxon>Eukaryota</taxon>
        <taxon>Metazoa</taxon>
        <taxon>Ecdysozoa</taxon>
        <taxon>Nematoda</taxon>
        <taxon>Chromadorea</taxon>
        <taxon>Rhabditida</taxon>
        <taxon>Spirurina</taxon>
        <taxon>Spiruromorpha</taxon>
        <taxon>Filarioidea</taxon>
        <taxon>Onchocercidae</taxon>
        <taxon>Wuchereria</taxon>
    </lineage>
</organism>
<gene>
    <name evidence="1" type="ORF">WBA_LOCUS7058</name>
</gene>
<evidence type="ECO:0000313" key="1">
    <source>
        <dbReference type="EMBL" id="VDM13672.1"/>
    </source>
</evidence>
<dbReference type="AlphaFoldDB" id="A0A3P7FTC5"/>
<accession>A0A3P7FTC5</accession>
<sequence length="98" mass="11451">MVERLRVRNCGYISLYQVQWSYGRISHPHDTSSNSQELSVSDGRWERSPMLRGFSQEAEPTINISQPAHNRKYSGHSTAMQNDRHSLFHSYHHFNDFG</sequence>
<evidence type="ECO:0000313" key="2">
    <source>
        <dbReference type="Proteomes" id="UP000270924"/>
    </source>
</evidence>
<reference evidence="1 2" key="1">
    <citation type="submission" date="2018-11" db="EMBL/GenBank/DDBJ databases">
        <authorList>
            <consortium name="Pathogen Informatics"/>
        </authorList>
    </citation>
    <scope>NUCLEOTIDE SEQUENCE [LARGE SCALE GENOMIC DNA]</scope>
</reference>
<dbReference type="OrthoDB" id="6060890at2759"/>
<keyword evidence="2" id="KW-1185">Reference proteome</keyword>